<protein>
    <submittedName>
        <fullName evidence="2">Saposin B-type domain-containing protein</fullName>
    </submittedName>
</protein>
<dbReference type="WBParaSite" id="ES5_v2.g1089.t1">
    <property type="protein sequence ID" value="ES5_v2.g1089.t1"/>
    <property type="gene ID" value="ES5_v2.g1089"/>
</dbReference>
<proteinExistence type="predicted"/>
<name>A0AC34F1V6_9BILA</name>
<evidence type="ECO:0000313" key="1">
    <source>
        <dbReference type="Proteomes" id="UP000887579"/>
    </source>
</evidence>
<evidence type="ECO:0000313" key="2">
    <source>
        <dbReference type="WBParaSite" id="ES5_v2.g1089.t1"/>
    </source>
</evidence>
<reference evidence="2" key="1">
    <citation type="submission" date="2022-11" db="UniProtKB">
        <authorList>
            <consortium name="WormBaseParasite"/>
        </authorList>
    </citation>
    <scope>IDENTIFICATION</scope>
</reference>
<organism evidence="1 2">
    <name type="scientific">Panagrolaimus sp. ES5</name>
    <dbReference type="NCBI Taxonomy" id="591445"/>
    <lineage>
        <taxon>Eukaryota</taxon>
        <taxon>Metazoa</taxon>
        <taxon>Ecdysozoa</taxon>
        <taxon>Nematoda</taxon>
        <taxon>Chromadorea</taxon>
        <taxon>Rhabditida</taxon>
        <taxon>Tylenchina</taxon>
        <taxon>Panagrolaimomorpha</taxon>
        <taxon>Panagrolaimoidea</taxon>
        <taxon>Panagrolaimidae</taxon>
        <taxon>Panagrolaimus</taxon>
    </lineage>
</organism>
<sequence>MKDFILLLTLFGISTAIVIPRKGHDGDGPDCGARSSVNLKVFKPRPIHKEVSFMCEMCLDLVEIAEMYADCDEAYVNQKLDKKCDSYFHSGFLDTACRDMINEIIRELKADTDKDPG</sequence>
<dbReference type="Proteomes" id="UP000887579">
    <property type="component" value="Unplaced"/>
</dbReference>
<accession>A0AC34F1V6</accession>